<keyword evidence="1" id="KW-0812">Transmembrane</keyword>
<dbReference type="AlphaFoldDB" id="A0AAE3H314"/>
<organism evidence="2 3">
    <name type="scientific">Lacihabitans soyangensis</name>
    <dbReference type="NCBI Taxonomy" id="869394"/>
    <lineage>
        <taxon>Bacteria</taxon>
        <taxon>Pseudomonadati</taxon>
        <taxon>Bacteroidota</taxon>
        <taxon>Cytophagia</taxon>
        <taxon>Cytophagales</taxon>
        <taxon>Leadbetterellaceae</taxon>
        <taxon>Lacihabitans</taxon>
    </lineage>
</organism>
<keyword evidence="1" id="KW-0472">Membrane</keyword>
<keyword evidence="1" id="KW-1133">Transmembrane helix</keyword>
<protein>
    <recommendedName>
        <fullName evidence="4">LytTR family transcriptional regulator</fullName>
    </recommendedName>
</protein>
<evidence type="ECO:0008006" key="4">
    <source>
        <dbReference type="Google" id="ProtNLM"/>
    </source>
</evidence>
<evidence type="ECO:0000313" key="2">
    <source>
        <dbReference type="EMBL" id="MCP9763079.1"/>
    </source>
</evidence>
<sequence>MSFLKNITNSISSVFNIFKRPYHSSTLSFRGLLHSAAVAVAIFVFLFILQPFGLDTISESEKTITLALCGGIAFASMLFCQFVLPLLLKSFYDEHHWTGSKQLVQFLIMSAVVSLALNFYLNKVTGTDFPIEGLKVFGFSIIPLVLLVFIQESMHNNKFKQKAENLNSDLKNKGVVTSDNPLKVLVFKGTNAKLSLIPNQLIYAKIDSNVSEFYYQNPFGIDKSVMTIDEKQVRDELVGHPQFVKFSTNLMLNTNAIQKVSGSARGYEIAIAKVNEEVKVSGKFRKNLENL</sequence>
<feature type="transmembrane region" description="Helical" evidence="1">
    <location>
        <begin position="103"/>
        <end position="121"/>
    </location>
</feature>
<dbReference type="EMBL" id="RJUF01000020">
    <property type="protein sequence ID" value="MCP9763079.1"/>
    <property type="molecule type" value="Genomic_DNA"/>
</dbReference>
<feature type="transmembrane region" description="Helical" evidence="1">
    <location>
        <begin position="133"/>
        <end position="150"/>
    </location>
</feature>
<name>A0AAE3H314_9BACT</name>
<gene>
    <name evidence="2" type="ORF">EGI31_08935</name>
</gene>
<proteinExistence type="predicted"/>
<comment type="caution">
    <text evidence="2">The sequence shown here is derived from an EMBL/GenBank/DDBJ whole genome shotgun (WGS) entry which is preliminary data.</text>
</comment>
<evidence type="ECO:0000313" key="3">
    <source>
        <dbReference type="Proteomes" id="UP001204144"/>
    </source>
</evidence>
<dbReference type="Proteomes" id="UP001204144">
    <property type="component" value="Unassembled WGS sequence"/>
</dbReference>
<evidence type="ECO:0000256" key="1">
    <source>
        <dbReference type="SAM" id="Phobius"/>
    </source>
</evidence>
<keyword evidence="3" id="KW-1185">Reference proteome</keyword>
<reference evidence="2 3" key="1">
    <citation type="submission" date="2018-11" db="EMBL/GenBank/DDBJ databases">
        <title>Novel bacteria species description.</title>
        <authorList>
            <person name="Han J.-H."/>
        </authorList>
    </citation>
    <scope>NUCLEOTIDE SEQUENCE [LARGE SCALE GENOMIC DNA]</scope>
    <source>
        <strain evidence="2 3">KCTC23259</strain>
    </source>
</reference>
<feature type="transmembrane region" description="Helical" evidence="1">
    <location>
        <begin position="32"/>
        <end position="52"/>
    </location>
</feature>
<dbReference type="RefSeq" id="WP_255036865.1">
    <property type="nucleotide sequence ID" value="NZ_RJUF01000020.1"/>
</dbReference>
<accession>A0AAE3H314</accession>
<feature type="transmembrane region" description="Helical" evidence="1">
    <location>
        <begin position="64"/>
        <end position="91"/>
    </location>
</feature>